<feature type="domain" description="Major facilitator superfamily (MFS) profile" evidence="8">
    <location>
        <begin position="46"/>
        <end position="486"/>
    </location>
</feature>
<feature type="transmembrane region" description="Helical" evidence="7">
    <location>
        <begin position="427"/>
        <end position="451"/>
    </location>
</feature>
<dbReference type="Gene3D" id="1.20.1250.20">
    <property type="entry name" value="MFS general substrate transporter like domains"/>
    <property type="match status" value="2"/>
</dbReference>
<dbReference type="CDD" id="cd17321">
    <property type="entry name" value="MFS_MMR_MDR_like"/>
    <property type="match status" value="1"/>
</dbReference>
<sequence length="497" mass="50329">MSRRLSSSSGPSAPTATGPGAGSSTVGNARRAGTAHSGTQDRTPRVLGVLLLGVFLGALDIAIVGPALAAIGRDLAVSERQLSWIFTTYVLCNLVGNPLMARLSDLYGRRPIYMLDVGLFALGSVVVAAAPSFAVLLVGRAVQGLASGGIFPVASATIGETFPPERRGRALGMTGAMFGLAFLVGPVIGGVLLPFGWPWLFLINVPLAALILVWARRVLPPPRPAGRRAFDGLGMALLGGGLVAIALAINQVDSRQILSSLSAPRVWGLLLAGVAALVAFQRVENAAPAPLIDPALWRNRQLRLANGLAGLSGLLQAGLVFVPSLAVAAFGVTPATAAYLLAPAVLASAVGAPVVGRLLDQLGSRAVLVGGTVVLAAGLLAVPAVTGSLPLFVADGVVVGLGLASLTGAPLRYVVLNEAGAEHRAAAQSLLTVASNMGQIVGSAAMGAMVASHAGDVAGYEQAYVVLGVLAAAGALASLFLKNREEERRTALRNAPA</sequence>
<dbReference type="PROSITE" id="PS50850">
    <property type="entry name" value="MFS"/>
    <property type="match status" value="1"/>
</dbReference>
<feature type="transmembrane region" description="Helical" evidence="7">
    <location>
        <begin position="264"/>
        <end position="283"/>
    </location>
</feature>
<dbReference type="RefSeq" id="WP_318750505.1">
    <property type="nucleotide sequence ID" value="NZ_CP132508.1"/>
</dbReference>
<dbReference type="Proteomes" id="UP001304683">
    <property type="component" value="Chromosome"/>
</dbReference>
<evidence type="ECO:0000259" key="8">
    <source>
        <dbReference type="PROSITE" id="PS50850"/>
    </source>
</evidence>
<proteinExistence type="predicted"/>
<feature type="region of interest" description="Disordered" evidence="6">
    <location>
        <begin position="1"/>
        <end position="41"/>
    </location>
</feature>
<dbReference type="InterPro" id="IPR036259">
    <property type="entry name" value="MFS_trans_sf"/>
</dbReference>
<dbReference type="SUPFAM" id="SSF103473">
    <property type="entry name" value="MFS general substrate transporter"/>
    <property type="match status" value="1"/>
</dbReference>
<feature type="transmembrane region" description="Helical" evidence="7">
    <location>
        <begin position="141"/>
        <end position="158"/>
    </location>
</feature>
<evidence type="ECO:0000256" key="2">
    <source>
        <dbReference type="ARBA" id="ARBA00022448"/>
    </source>
</evidence>
<dbReference type="PRINTS" id="PR01035">
    <property type="entry name" value="TCRTETA"/>
</dbReference>
<evidence type="ECO:0000313" key="9">
    <source>
        <dbReference type="EMBL" id="WPD18704.1"/>
    </source>
</evidence>
<feature type="transmembrane region" description="Helical" evidence="7">
    <location>
        <begin position="337"/>
        <end position="359"/>
    </location>
</feature>
<feature type="compositionally biased region" description="Low complexity" evidence="6">
    <location>
        <begin position="1"/>
        <end position="25"/>
    </location>
</feature>
<keyword evidence="4 7" id="KW-1133">Transmembrane helix</keyword>
<feature type="transmembrane region" description="Helical" evidence="7">
    <location>
        <begin position="170"/>
        <end position="193"/>
    </location>
</feature>
<feature type="transmembrane region" description="Helical" evidence="7">
    <location>
        <begin position="366"/>
        <end position="385"/>
    </location>
</feature>
<comment type="subcellular location">
    <subcellularLocation>
        <location evidence="1">Cell membrane</location>
        <topology evidence="1">Multi-pass membrane protein</topology>
    </subcellularLocation>
</comment>
<evidence type="ECO:0000256" key="3">
    <source>
        <dbReference type="ARBA" id="ARBA00022692"/>
    </source>
</evidence>
<evidence type="ECO:0000256" key="4">
    <source>
        <dbReference type="ARBA" id="ARBA00022989"/>
    </source>
</evidence>
<name>A0ABZ0QMK2_9FIRM</name>
<dbReference type="Pfam" id="PF07690">
    <property type="entry name" value="MFS_1"/>
    <property type="match status" value="1"/>
</dbReference>
<feature type="transmembrane region" description="Helical" evidence="7">
    <location>
        <begin position="46"/>
        <end position="69"/>
    </location>
</feature>
<dbReference type="InterPro" id="IPR020846">
    <property type="entry name" value="MFS_dom"/>
</dbReference>
<accession>A0ABZ0QMK2</accession>
<evidence type="ECO:0000256" key="7">
    <source>
        <dbReference type="SAM" id="Phobius"/>
    </source>
</evidence>
<gene>
    <name evidence="9" type="ORF">Q5761_10105</name>
</gene>
<feature type="transmembrane region" description="Helical" evidence="7">
    <location>
        <begin position="231"/>
        <end position="252"/>
    </location>
</feature>
<evidence type="ECO:0000313" key="10">
    <source>
        <dbReference type="Proteomes" id="UP001304683"/>
    </source>
</evidence>
<organism evidence="9 10">
    <name type="scientific">Thermaerobacter composti</name>
    <dbReference type="NCBI Taxonomy" id="554949"/>
    <lineage>
        <taxon>Bacteria</taxon>
        <taxon>Bacillati</taxon>
        <taxon>Bacillota</taxon>
        <taxon>Clostridia</taxon>
        <taxon>Eubacteriales</taxon>
        <taxon>Clostridiales Family XVII. Incertae Sedis</taxon>
        <taxon>Thermaerobacter</taxon>
    </lineage>
</organism>
<dbReference type="PANTHER" id="PTHR42718">
    <property type="entry name" value="MAJOR FACILITATOR SUPERFAMILY MULTIDRUG TRANSPORTER MFSC"/>
    <property type="match status" value="1"/>
</dbReference>
<dbReference type="InterPro" id="IPR011701">
    <property type="entry name" value="MFS"/>
</dbReference>
<protein>
    <submittedName>
        <fullName evidence="9">MFS transporter</fullName>
    </submittedName>
</protein>
<feature type="transmembrane region" description="Helical" evidence="7">
    <location>
        <begin position="81"/>
        <end position="100"/>
    </location>
</feature>
<evidence type="ECO:0000256" key="1">
    <source>
        <dbReference type="ARBA" id="ARBA00004651"/>
    </source>
</evidence>
<keyword evidence="3 7" id="KW-0812">Transmembrane</keyword>
<feature type="transmembrane region" description="Helical" evidence="7">
    <location>
        <begin position="304"/>
        <end position="331"/>
    </location>
</feature>
<feature type="transmembrane region" description="Helical" evidence="7">
    <location>
        <begin position="112"/>
        <end position="135"/>
    </location>
</feature>
<dbReference type="InterPro" id="IPR001958">
    <property type="entry name" value="Tet-R_TetA/multi-R_MdtG-like"/>
</dbReference>
<keyword evidence="5 7" id="KW-0472">Membrane</keyword>
<feature type="transmembrane region" description="Helical" evidence="7">
    <location>
        <begin position="463"/>
        <end position="481"/>
    </location>
</feature>
<evidence type="ECO:0000256" key="6">
    <source>
        <dbReference type="SAM" id="MobiDB-lite"/>
    </source>
</evidence>
<keyword evidence="2" id="KW-0813">Transport</keyword>
<feature type="transmembrane region" description="Helical" evidence="7">
    <location>
        <begin position="199"/>
        <end position="219"/>
    </location>
</feature>
<dbReference type="PANTHER" id="PTHR42718:SF9">
    <property type="entry name" value="MAJOR FACILITATOR SUPERFAMILY MULTIDRUG TRANSPORTER MFSC"/>
    <property type="match status" value="1"/>
</dbReference>
<keyword evidence="10" id="KW-1185">Reference proteome</keyword>
<evidence type="ECO:0000256" key="5">
    <source>
        <dbReference type="ARBA" id="ARBA00023136"/>
    </source>
</evidence>
<feature type="transmembrane region" description="Helical" evidence="7">
    <location>
        <begin position="391"/>
        <end position="415"/>
    </location>
</feature>
<dbReference type="EMBL" id="CP132508">
    <property type="protein sequence ID" value="WPD18704.1"/>
    <property type="molecule type" value="Genomic_DNA"/>
</dbReference>
<reference evidence="9 10" key="1">
    <citation type="submission" date="2023-08" db="EMBL/GenBank/DDBJ databases">
        <title>Genome sequence of Thermaerobacter compostii strain Ins1, a spore-forming filamentous bacterium isolated from a deep geothermal reservoir.</title>
        <authorList>
            <person name="Bregnard D."/>
            <person name="Gonzalez D."/>
            <person name="Junier P."/>
        </authorList>
    </citation>
    <scope>NUCLEOTIDE SEQUENCE [LARGE SCALE GENOMIC DNA]</scope>
    <source>
        <strain evidence="9 10">Ins1</strain>
    </source>
</reference>